<evidence type="ECO:0000259" key="5">
    <source>
        <dbReference type="PROSITE" id="PS50977"/>
    </source>
</evidence>
<evidence type="ECO:0000256" key="3">
    <source>
        <dbReference type="ARBA" id="ARBA00023163"/>
    </source>
</evidence>
<dbReference type="SUPFAM" id="SSF46689">
    <property type="entry name" value="Homeodomain-like"/>
    <property type="match status" value="1"/>
</dbReference>
<feature type="DNA-binding region" description="H-T-H motif" evidence="4">
    <location>
        <begin position="23"/>
        <end position="42"/>
    </location>
</feature>
<dbReference type="InterPro" id="IPR001647">
    <property type="entry name" value="HTH_TetR"/>
</dbReference>
<gene>
    <name evidence="6" type="ORF">SAMN05421756_10622</name>
</gene>
<dbReference type="Proteomes" id="UP000198504">
    <property type="component" value="Unassembled WGS sequence"/>
</dbReference>
<dbReference type="GO" id="GO:0003700">
    <property type="term" value="F:DNA-binding transcription factor activity"/>
    <property type="evidence" value="ECO:0007669"/>
    <property type="project" value="TreeGrafter"/>
</dbReference>
<sequence>MVDTRERILDVAIEVLGRNPDAGMGEVAAAAGVVRRTVYGYFATRSDLVLALTQRAVAEMTAVLAEEAAPDRPADEAWAAFIARLWPLAHRYRVLVVLRRGELGPDIHALLGPVEDGLADLVRRGQDGGAFGRHLPAEVLGQVAWSAVFTLADDDPTGTAFGASGVATTTLLMLGVPAPRARDVVDRTG</sequence>
<dbReference type="InterPro" id="IPR036271">
    <property type="entry name" value="Tet_transcr_reg_TetR-rel_C_sf"/>
</dbReference>
<dbReference type="EMBL" id="FOFA01000006">
    <property type="protein sequence ID" value="SEQ79431.1"/>
    <property type="molecule type" value="Genomic_DNA"/>
</dbReference>
<dbReference type="STRING" id="1036181.SAMN05421756_10622"/>
<evidence type="ECO:0000313" key="6">
    <source>
        <dbReference type="EMBL" id="SEQ79431.1"/>
    </source>
</evidence>
<keyword evidence="2 4" id="KW-0238">DNA-binding</keyword>
<dbReference type="Gene3D" id="1.10.357.10">
    <property type="entry name" value="Tetracycline Repressor, domain 2"/>
    <property type="match status" value="1"/>
</dbReference>
<evidence type="ECO:0000256" key="1">
    <source>
        <dbReference type="ARBA" id="ARBA00023015"/>
    </source>
</evidence>
<dbReference type="Pfam" id="PF00440">
    <property type="entry name" value="TetR_N"/>
    <property type="match status" value="1"/>
</dbReference>
<dbReference type="GO" id="GO:0000976">
    <property type="term" value="F:transcription cis-regulatory region binding"/>
    <property type="evidence" value="ECO:0007669"/>
    <property type="project" value="TreeGrafter"/>
</dbReference>
<dbReference type="PROSITE" id="PS50977">
    <property type="entry name" value="HTH_TETR_2"/>
    <property type="match status" value="1"/>
</dbReference>
<dbReference type="PANTHER" id="PTHR30055">
    <property type="entry name" value="HTH-TYPE TRANSCRIPTIONAL REGULATOR RUTR"/>
    <property type="match status" value="1"/>
</dbReference>
<dbReference type="PANTHER" id="PTHR30055:SF234">
    <property type="entry name" value="HTH-TYPE TRANSCRIPTIONAL REGULATOR BETI"/>
    <property type="match status" value="1"/>
</dbReference>
<keyword evidence="1" id="KW-0805">Transcription regulation</keyword>
<keyword evidence="3" id="KW-0804">Transcription</keyword>
<evidence type="ECO:0000256" key="2">
    <source>
        <dbReference type="ARBA" id="ARBA00023125"/>
    </source>
</evidence>
<organism evidence="6 7">
    <name type="scientific">Microlunatus flavus</name>
    <dbReference type="NCBI Taxonomy" id="1036181"/>
    <lineage>
        <taxon>Bacteria</taxon>
        <taxon>Bacillati</taxon>
        <taxon>Actinomycetota</taxon>
        <taxon>Actinomycetes</taxon>
        <taxon>Propionibacteriales</taxon>
        <taxon>Propionibacteriaceae</taxon>
        <taxon>Microlunatus</taxon>
    </lineage>
</organism>
<dbReference type="SUPFAM" id="SSF48498">
    <property type="entry name" value="Tetracyclin repressor-like, C-terminal domain"/>
    <property type="match status" value="1"/>
</dbReference>
<proteinExistence type="predicted"/>
<feature type="domain" description="HTH tetR-type" evidence="5">
    <location>
        <begin position="2"/>
        <end position="60"/>
    </location>
</feature>
<accession>A0A1H9IXA4</accession>
<dbReference type="RefSeq" id="WP_198410169.1">
    <property type="nucleotide sequence ID" value="NZ_FOFA01000006.1"/>
</dbReference>
<dbReference type="InterPro" id="IPR009057">
    <property type="entry name" value="Homeodomain-like_sf"/>
</dbReference>
<dbReference type="AlphaFoldDB" id="A0A1H9IXA4"/>
<dbReference type="InterPro" id="IPR050109">
    <property type="entry name" value="HTH-type_TetR-like_transc_reg"/>
</dbReference>
<evidence type="ECO:0000256" key="4">
    <source>
        <dbReference type="PROSITE-ProRule" id="PRU00335"/>
    </source>
</evidence>
<keyword evidence="7" id="KW-1185">Reference proteome</keyword>
<name>A0A1H9IXA4_9ACTN</name>
<protein>
    <submittedName>
        <fullName evidence="6">DNA-binding transcriptional regulator, AcrR family</fullName>
    </submittedName>
</protein>
<reference evidence="7" key="1">
    <citation type="submission" date="2016-10" db="EMBL/GenBank/DDBJ databases">
        <authorList>
            <person name="Varghese N."/>
            <person name="Submissions S."/>
        </authorList>
    </citation>
    <scope>NUCLEOTIDE SEQUENCE [LARGE SCALE GENOMIC DNA]</scope>
    <source>
        <strain evidence="7">CGMCC 4.6856</strain>
    </source>
</reference>
<evidence type="ECO:0000313" key="7">
    <source>
        <dbReference type="Proteomes" id="UP000198504"/>
    </source>
</evidence>